<accession>A0A6J3MG33</accession>
<name>A0A6J3MG33_9PEZI</name>
<keyword evidence="2" id="KW-1185">Reference proteome</keyword>
<dbReference type="Proteomes" id="UP000504637">
    <property type="component" value="Unplaced"/>
</dbReference>
<dbReference type="RefSeq" id="XP_033463859.1">
    <property type="nucleotide sequence ID" value="XM_033602910.1"/>
</dbReference>
<dbReference type="GeneID" id="54360710"/>
<feature type="region of interest" description="Disordered" evidence="1">
    <location>
        <begin position="316"/>
        <end position="338"/>
    </location>
</feature>
<dbReference type="InterPro" id="IPR021861">
    <property type="entry name" value="THO_THOC1"/>
</dbReference>
<feature type="compositionally biased region" description="Low complexity" evidence="1">
    <location>
        <begin position="238"/>
        <end position="253"/>
    </location>
</feature>
<gene>
    <name evidence="3" type="ORF">K489DRAFT_367996</name>
</gene>
<evidence type="ECO:0008006" key="4">
    <source>
        <dbReference type="Google" id="ProtNLM"/>
    </source>
</evidence>
<protein>
    <recommendedName>
        <fullName evidence="4">Nuclear matrix protein</fullName>
    </recommendedName>
</protein>
<dbReference type="GO" id="GO:0006406">
    <property type="term" value="P:mRNA export from nucleus"/>
    <property type="evidence" value="ECO:0007669"/>
    <property type="project" value="TreeGrafter"/>
</dbReference>
<dbReference type="Pfam" id="PF11957">
    <property type="entry name" value="efThoc1"/>
    <property type="match status" value="1"/>
</dbReference>
<dbReference type="GO" id="GO:0000445">
    <property type="term" value="C:THO complex part of transcription export complex"/>
    <property type="evidence" value="ECO:0007669"/>
    <property type="project" value="TreeGrafter"/>
</dbReference>
<evidence type="ECO:0000313" key="3">
    <source>
        <dbReference type="RefSeq" id="XP_033463859.1"/>
    </source>
</evidence>
<feature type="region of interest" description="Disordered" evidence="1">
    <location>
        <begin position="578"/>
        <end position="616"/>
    </location>
</feature>
<proteinExistence type="predicted"/>
<reference evidence="3" key="1">
    <citation type="submission" date="2020-01" db="EMBL/GenBank/DDBJ databases">
        <authorList>
            <consortium name="DOE Joint Genome Institute"/>
            <person name="Haridas S."/>
            <person name="Albert R."/>
            <person name="Binder M."/>
            <person name="Bloem J."/>
            <person name="Labutti K."/>
            <person name="Salamov A."/>
            <person name="Andreopoulos B."/>
            <person name="Baker S.E."/>
            <person name="Barry K."/>
            <person name="Bills G."/>
            <person name="Bluhm B.H."/>
            <person name="Cannon C."/>
            <person name="Castanera R."/>
            <person name="Culley D.E."/>
            <person name="Daum C."/>
            <person name="Ezra D."/>
            <person name="Gonzalez J.B."/>
            <person name="Henrissat B."/>
            <person name="Kuo A."/>
            <person name="Liang C."/>
            <person name="Lipzen A."/>
            <person name="Lutzoni F."/>
            <person name="Magnuson J."/>
            <person name="Mondo S."/>
            <person name="Nolan M."/>
            <person name="Ohm R."/>
            <person name="Pangilinan J."/>
            <person name="Park H.-J."/>
            <person name="Ramirez L."/>
            <person name="Alfaro M."/>
            <person name="Sun H."/>
            <person name="Tritt A."/>
            <person name="Yoshinaga Y."/>
            <person name="Zwiers L.-H."/>
            <person name="Turgeon B.G."/>
            <person name="Goodwin S.B."/>
            <person name="Spatafora J.W."/>
            <person name="Crous P.W."/>
            <person name="Grigoriev I.V."/>
        </authorList>
    </citation>
    <scope>NUCLEOTIDE SEQUENCE</scope>
    <source>
        <strain evidence="3">CBS 342.82</strain>
    </source>
</reference>
<reference evidence="3" key="2">
    <citation type="submission" date="2020-04" db="EMBL/GenBank/DDBJ databases">
        <authorList>
            <consortium name="NCBI Genome Project"/>
        </authorList>
    </citation>
    <scope>NUCLEOTIDE SEQUENCE</scope>
    <source>
        <strain evidence="3">CBS 342.82</strain>
    </source>
</reference>
<feature type="compositionally biased region" description="Basic and acidic residues" evidence="1">
    <location>
        <begin position="578"/>
        <end position="601"/>
    </location>
</feature>
<feature type="compositionally biased region" description="Basic and acidic residues" evidence="1">
    <location>
        <begin position="317"/>
        <end position="329"/>
    </location>
</feature>
<dbReference type="AlphaFoldDB" id="A0A6J3MG33"/>
<feature type="compositionally biased region" description="Basic and acidic residues" evidence="1">
    <location>
        <begin position="474"/>
        <end position="488"/>
    </location>
</feature>
<organism evidence="3">
    <name type="scientific">Dissoconium aciculare CBS 342.82</name>
    <dbReference type="NCBI Taxonomy" id="1314786"/>
    <lineage>
        <taxon>Eukaryota</taxon>
        <taxon>Fungi</taxon>
        <taxon>Dikarya</taxon>
        <taxon>Ascomycota</taxon>
        <taxon>Pezizomycotina</taxon>
        <taxon>Dothideomycetes</taxon>
        <taxon>Dothideomycetidae</taxon>
        <taxon>Mycosphaerellales</taxon>
        <taxon>Dissoconiaceae</taxon>
        <taxon>Dissoconium</taxon>
    </lineage>
</organism>
<dbReference type="PANTHER" id="PTHR13265:SF0">
    <property type="entry name" value="HPR1"/>
    <property type="match status" value="1"/>
</dbReference>
<dbReference type="PANTHER" id="PTHR13265">
    <property type="entry name" value="THO COMPLEX SUBUNIT 1"/>
    <property type="match status" value="1"/>
</dbReference>
<evidence type="ECO:0000256" key="1">
    <source>
        <dbReference type="SAM" id="MobiDB-lite"/>
    </source>
</evidence>
<feature type="region of interest" description="Disordered" evidence="1">
    <location>
        <begin position="474"/>
        <end position="498"/>
    </location>
</feature>
<reference evidence="3" key="3">
    <citation type="submission" date="2025-08" db="UniProtKB">
        <authorList>
            <consortium name="RefSeq"/>
        </authorList>
    </citation>
    <scope>IDENTIFICATION</scope>
    <source>
        <strain evidence="3">CBS 342.82</strain>
    </source>
</reference>
<evidence type="ECO:0000313" key="2">
    <source>
        <dbReference type="Proteomes" id="UP000504637"/>
    </source>
</evidence>
<sequence>MAVTSAKELSAVAGITTKLHGLLQNAAVSKPQTTIEPPLHVDEFLGPIASLHDDLPQDFDQVYRFSLVETATRDVFYELISTTDIDDPKFVTVWNLLDIILICGDHGMCTPELVCWLLEELLDSQTTYGCRNVFDYLELRRERLAQKDFHKKNLVFLRSCNELLRRLSRAEDAIFCGRVFFFLFQTFPLGDKSSVNLRGEFHTDNTTNFDEQGLAAAHDGDDGMDVDNASQRPEDGTTSDPSKSSNKSTNTKDQGGKKDERTLPNHELYPIFWRLQHDFSNPTRLYEGANFSAFKQGLSSTIAKFKKSPTVVQAKVLDTDHHRAKRESGEDASMDQDDDGLIDNYNPKYLTSRDLFHLELSDLAFQRHILVQALILIDFLLSLTEMAKKKRDSLNFQNKSLLYAYTLSDEDAKWATSTRGTITTYLGSTRDGREYCRMIETVLARDKNWIRWKMESCPSIVRPPVSTDLEMAARKGAQDITRPRRMPERSGGGLNLGFLDEKSTGDIQSLALHTRYESPSIQTLTEGIKMDQLDAEMADDAELARYQTSIANKRWRALRTVRATDLALLDRVDSTKDFDLETAIRPKEPQRDESSADRSVDEVGPDLAAAEGHAVE</sequence>
<feature type="region of interest" description="Disordered" evidence="1">
    <location>
        <begin position="208"/>
        <end position="262"/>
    </location>
</feature>
<dbReference type="OrthoDB" id="10257415at2759"/>